<feature type="compositionally biased region" description="Acidic residues" evidence="4">
    <location>
        <begin position="263"/>
        <end position="354"/>
    </location>
</feature>
<dbReference type="GO" id="GO:0006334">
    <property type="term" value="P:nucleosome assembly"/>
    <property type="evidence" value="ECO:0007669"/>
    <property type="project" value="InterPro"/>
</dbReference>
<dbReference type="GO" id="GO:0042393">
    <property type="term" value="F:histone binding"/>
    <property type="evidence" value="ECO:0007669"/>
    <property type="project" value="UniProtKB-ARBA"/>
</dbReference>
<dbReference type="AlphaFoldDB" id="A0AAE0EZL6"/>
<dbReference type="GO" id="GO:0000724">
    <property type="term" value="P:double-strand break repair via homologous recombination"/>
    <property type="evidence" value="ECO:0007669"/>
    <property type="project" value="UniProtKB-ARBA"/>
</dbReference>
<keyword evidence="6" id="KW-1185">Reference proteome</keyword>
<dbReference type="EMBL" id="LGRX02030165">
    <property type="protein sequence ID" value="KAK3246022.1"/>
    <property type="molecule type" value="Genomic_DNA"/>
</dbReference>
<feature type="compositionally biased region" description="Acidic residues" evidence="4">
    <location>
        <begin position="226"/>
        <end position="256"/>
    </location>
</feature>
<protein>
    <submittedName>
        <fullName evidence="5">Uncharacterized protein</fullName>
    </submittedName>
</protein>
<name>A0AAE0EZL6_9CHLO</name>
<comment type="caution">
    <text evidence="5">The sequence shown here is derived from an EMBL/GenBank/DDBJ whole genome shotgun (WGS) entry which is preliminary data.</text>
</comment>
<dbReference type="InterPro" id="IPR002164">
    <property type="entry name" value="NAP_family"/>
</dbReference>
<accession>A0AAE0EZL6</accession>
<dbReference type="Gene3D" id="1.20.5.1500">
    <property type="match status" value="1"/>
</dbReference>
<dbReference type="PANTHER" id="PTHR11875">
    <property type="entry name" value="TESTIS-SPECIFIC Y-ENCODED PROTEIN"/>
    <property type="match status" value="1"/>
</dbReference>
<dbReference type="Pfam" id="PF00956">
    <property type="entry name" value="NAP"/>
    <property type="match status" value="1"/>
</dbReference>
<dbReference type="Proteomes" id="UP001190700">
    <property type="component" value="Unassembled WGS sequence"/>
</dbReference>
<dbReference type="GO" id="GO:0005634">
    <property type="term" value="C:nucleus"/>
    <property type="evidence" value="ECO:0007669"/>
    <property type="project" value="InterPro"/>
</dbReference>
<evidence type="ECO:0000313" key="6">
    <source>
        <dbReference type="Proteomes" id="UP001190700"/>
    </source>
</evidence>
<proteinExistence type="inferred from homology"/>
<organism evidence="5 6">
    <name type="scientific">Cymbomonas tetramitiformis</name>
    <dbReference type="NCBI Taxonomy" id="36881"/>
    <lineage>
        <taxon>Eukaryota</taxon>
        <taxon>Viridiplantae</taxon>
        <taxon>Chlorophyta</taxon>
        <taxon>Pyramimonadophyceae</taxon>
        <taxon>Pyramimonadales</taxon>
        <taxon>Pyramimonadaceae</taxon>
        <taxon>Cymbomonas</taxon>
    </lineage>
</organism>
<feature type="compositionally biased region" description="Basic and acidic residues" evidence="4">
    <location>
        <begin position="1"/>
        <end position="13"/>
    </location>
</feature>
<reference evidence="5 6" key="1">
    <citation type="journal article" date="2015" name="Genome Biol. Evol.">
        <title>Comparative Genomics of a Bacterivorous Green Alga Reveals Evolutionary Causalities and Consequences of Phago-Mixotrophic Mode of Nutrition.</title>
        <authorList>
            <person name="Burns J.A."/>
            <person name="Paasch A."/>
            <person name="Narechania A."/>
            <person name="Kim E."/>
        </authorList>
    </citation>
    <scope>NUCLEOTIDE SEQUENCE [LARGE SCALE GENOMIC DNA]</scope>
    <source>
        <strain evidence="5 6">PLY_AMNH</strain>
    </source>
</reference>
<evidence type="ECO:0000256" key="4">
    <source>
        <dbReference type="SAM" id="MobiDB-lite"/>
    </source>
</evidence>
<evidence type="ECO:0000256" key="2">
    <source>
        <dbReference type="ARBA" id="ARBA00023186"/>
    </source>
</evidence>
<comment type="similarity">
    <text evidence="1 3">Belongs to the nucleosome assembly protein (NAP) family.</text>
</comment>
<evidence type="ECO:0000313" key="5">
    <source>
        <dbReference type="EMBL" id="KAK3246022.1"/>
    </source>
</evidence>
<gene>
    <name evidence="5" type="ORF">CYMTET_44430</name>
</gene>
<feature type="region of interest" description="Disordered" evidence="4">
    <location>
        <begin position="220"/>
        <end position="354"/>
    </location>
</feature>
<dbReference type="SUPFAM" id="SSF143113">
    <property type="entry name" value="NAP-like"/>
    <property type="match status" value="1"/>
</dbReference>
<keyword evidence="2" id="KW-0143">Chaperone</keyword>
<dbReference type="Gene3D" id="3.30.1120.90">
    <property type="entry name" value="Nucleosome assembly protein"/>
    <property type="match status" value="1"/>
</dbReference>
<dbReference type="InterPro" id="IPR037231">
    <property type="entry name" value="NAP-like_sf"/>
</dbReference>
<evidence type="ECO:0000256" key="3">
    <source>
        <dbReference type="RuleBase" id="RU003876"/>
    </source>
</evidence>
<evidence type="ECO:0000256" key="1">
    <source>
        <dbReference type="ARBA" id="ARBA00009947"/>
    </source>
</evidence>
<feature type="region of interest" description="Disordered" evidence="4">
    <location>
        <begin position="1"/>
        <end position="22"/>
    </location>
</feature>
<sequence>MGFEDAKRPRIADDAEDDAIVDEDTGAYEEIEENLEKLTKLQEDLEKINDEASDKVLEVEQKYNEIRRPVYTNRAQIINSIPDFWLTTFANHPLLSSVLSEGDKQVFSFLEELDVQDNQDVKSGYRIRFTWAEDNPYFTDRELCKEFTFADDGTLSVQGTQIHWKPGMDLTAQDMEELNVHKRRRSTQTFFKWFSTEEPPTGIPDEIAINIKDDLWPNPLKYFNGESEDYGEEDEFDDEDEDDGAEFDDEGDEDEYDRVPGEEVGDEMGEEFDEEGEEYDDQGEVEGEEEDVEGDFDGEEGDDLGDEEEEDLGEEEGEEGVEGEEDFEGEEDVEGEEFVEGEDEGEGEDENDEE</sequence>